<proteinExistence type="predicted"/>
<dbReference type="Gene3D" id="3.40.50.410">
    <property type="entry name" value="von Willebrand factor, type A domain"/>
    <property type="match status" value="1"/>
</dbReference>
<dbReference type="RefSeq" id="WP_420904100.1">
    <property type="nucleotide sequence ID" value="NZ_BAAFGK010000002.1"/>
</dbReference>
<keyword evidence="1" id="KW-0732">Signal</keyword>
<dbReference type="InterPro" id="IPR036465">
    <property type="entry name" value="vWFA_dom_sf"/>
</dbReference>
<evidence type="ECO:0008006" key="4">
    <source>
        <dbReference type="Google" id="ProtNLM"/>
    </source>
</evidence>
<gene>
    <name evidence="2" type="ORF">SIID45300_00697</name>
</gene>
<evidence type="ECO:0000313" key="3">
    <source>
        <dbReference type="Proteomes" id="UP001628193"/>
    </source>
</evidence>
<dbReference type="SUPFAM" id="SSF53300">
    <property type="entry name" value="vWA-like"/>
    <property type="match status" value="1"/>
</dbReference>
<accession>A0ABQ0C676</accession>
<dbReference type="EMBL" id="BAAFGK010000002">
    <property type="protein sequence ID" value="GAB0056391.1"/>
    <property type="molecule type" value="Genomic_DNA"/>
</dbReference>
<dbReference type="Proteomes" id="UP001628193">
    <property type="component" value="Unassembled WGS sequence"/>
</dbReference>
<name>A0ABQ0C676_9PROT</name>
<dbReference type="PANTHER" id="PTHR47763">
    <property type="entry name" value="ALPHA-PROTEIN KINASE VWKA"/>
    <property type="match status" value="1"/>
</dbReference>
<keyword evidence="3" id="KW-1185">Reference proteome</keyword>
<reference evidence="2 3" key="1">
    <citation type="submission" date="2024-09" db="EMBL/GenBank/DDBJ databases">
        <title>Draft genome sequence of Candidatus Magnetaquicoccaceae bacterium FCR-1.</title>
        <authorList>
            <person name="Shimoshige H."/>
            <person name="Shimamura S."/>
            <person name="Taoka A."/>
            <person name="Kobayashi H."/>
            <person name="Maekawa T."/>
        </authorList>
    </citation>
    <scope>NUCLEOTIDE SEQUENCE [LARGE SCALE GENOMIC DNA]</scope>
    <source>
        <strain evidence="2 3">FCR-1</strain>
    </source>
</reference>
<evidence type="ECO:0000313" key="2">
    <source>
        <dbReference type="EMBL" id="GAB0056391.1"/>
    </source>
</evidence>
<feature type="signal peptide" evidence="1">
    <location>
        <begin position="1"/>
        <end position="27"/>
    </location>
</feature>
<dbReference type="InterPro" id="IPR052969">
    <property type="entry name" value="Thr-specific_kinase-like"/>
</dbReference>
<feature type="chain" id="PRO_5047320270" description="VWFA domain-containing protein" evidence="1">
    <location>
        <begin position="28"/>
        <end position="885"/>
    </location>
</feature>
<dbReference type="PANTHER" id="PTHR47763:SF1">
    <property type="entry name" value="DUF659 DOMAIN-CONTAINING PROTEIN"/>
    <property type="match status" value="1"/>
</dbReference>
<protein>
    <recommendedName>
        <fullName evidence="4">VWFA domain-containing protein</fullName>
    </recommendedName>
</protein>
<sequence>MNIRTISRLLSWTLCGLLCAAPPAAWAKESQPGSCATFDFSGFYQNDKLQWAGVARVLRNNAPLFDAATGEKKTGSLPFNQQAEIQEEKKDRVKIRAFRFKDRPETTGWVAKSDLLCRNLPIKSDSGLEMKFFIKTSTVARDDSGQEPKVQPYQDPELKECVGGAGHCREGASRFHMYFVFDETDKAVLLADRYRLEEDGILLGWVDKGNGFLWNNAFSLRPKETLTSPDQQTPGTLCTYENLDDAVNRNAAACQPVVGGKEWFRSSLRIPVLDMVNAKNQHVAPSGIDGEGGQRLFYKVALARPGLVGRRVNEEKVAISPTLASRILPEYKNLSAKKKVDIFFLLDATASMEPVIDAVRGTSDKSGVIQEIIHTLKNTQGFKETQFRFGFRVYRDPYADKLFPGTPGDGIGEGHPFNDHCEQDAATQKTEFAKFEEAIAKVKVTQGDTEDDYQENLYGGLEQALKSDMTACPDHLKLLFVIGDSGYTSTRVESDRRGRGHAVAKYDHPVTREALGKLLRGGAEAGAKSNNVIPFFIQTPYKGELMKHAQSYRLAYEQFEAQTRHLLEQSLPATDVQAGAVKDHWFRLEEEKLISRLVTKVETLSSSALIDEIILDVRGGAALNAVIDRLRRERIDIPGVYWHILQRGSCGELGRQCEDRVYDTTRIGYIEADDKVAEELWISSGALSSWIRILKGFEGYFDLPENQLRRALISAMLLGLQQEIRRPPIDVAGETPAEYAQRRGGLPVRRHSPLLSYPVPSLSAENTTRNKDGRLVVLDAKNNPMKDKAGQEILAAPACELRRLALWAIKSKELLEIVERDHVRPVYKALPHQPRQCPDATTNGRALPQINEAISQTPLGPDKNYRFGHEIGGMRGYWVPQEYLP</sequence>
<evidence type="ECO:0000256" key="1">
    <source>
        <dbReference type="SAM" id="SignalP"/>
    </source>
</evidence>
<comment type="caution">
    <text evidence="2">The sequence shown here is derived from an EMBL/GenBank/DDBJ whole genome shotgun (WGS) entry which is preliminary data.</text>
</comment>
<organism evidence="2 3">
    <name type="scientific">Candidatus Magnetaquiglobus chichijimensis</name>
    <dbReference type="NCBI Taxonomy" id="3141448"/>
    <lineage>
        <taxon>Bacteria</taxon>
        <taxon>Pseudomonadati</taxon>
        <taxon>Pseudomonadota</taxon>
        <taxon>Magnetococcia</taxon>
        <taxon>Magnetococcales</taxon>
        <taxon>Candidatus Magnetaquicoccaceae</taxon>
        <taxon>Candidatus Magnetaquiglobus</taxon>
    </lineage>
</organism>